<dbReference type="Proteomes" id="UP000198583">
    <property type="component" value="Unassembled WGS sequence"/>
</dbReference>
<dbReference type="RefSeq" id="WP_093594973.1">
    <property type="nucleotide sequence ID" value="NZ_FOYL01000004.1"/>
</dbReference>
<evidence type="ECO:0000313" key="1">
    <source>
        <dbReference type="EMBL" id="SFR16987.1"/>
    </source>
</evidence>
<keyword evidence="2" id="KW-1185">Reference proteome</keyword>
<organism evidence="1 2">
    <name type="scientific">Lentzea waywayandensis</name>
    <dbReference type="NCBI Taxonomy" id="84724"/>
    <lineage>
        <taxon>Bacteria</taxon>
        <taxon>Bacillati</taxon>
        <taxon>Actinomycetota</taxon>
        <taxon>Actinomycetes</taxon>
        <taxon>Pseudonocardiales</taxon>
        <taxon>Pseudonocardiaceae</taxon>
        <taxon>Lentzea</taxon>
    </lineage>
</organism>
<evidence type="ECO:0000313" key="2">
    <source>
        <dbReference type="Proteomes" id="UP000198583"/>
    </source>
</evidence>
<dbReference type="STRING" id="84724.SAMN04488564_104485"/>
<dbReference type="AlphaFoldDB" id="A0A1I6EH41"/>
<proteinExistence type="predicted"/>
<accession>A0A1I6EH41</accession>
<sequence>MNVTTVVTLVVALGGWVLAATTTWLTYQSKSEENYFRALDWMSGGTQKRNLGIAVIEGSWHKRRIRRISTPLLCSSVIYLLLRSSQHDAAHELNNLRRMMHLLVDTAPRRREHDFHYRALLKALDEKVDPEFRGGLLVPVDDVRGWRARLAQPQNRDRAVR</sequence>
<dbReference type="EMBL" id="FOYL01000004">
    <property type="protein sequence ID" value="SFR16987.1"/>
    <property type="molecule type" value="Genomic_DNA"/>
</dbReference>
<gene>
    <name evidence="1" type="ORF">SAMN04488564_104485</name>
</gene>
<reference evidence="2" key="1">
    <citation type="submission" date="2016-10" db="EMBL/GenBank/DDBJ databases">
        <authorList>
            <person name="Varghese N."/>
            <person name="Submissions S."/>
        </authorList>
    </citation>
    <scope>NUCLEOTIDE SEQUENCE [LARGE SCALE GENOMIC DNA]</scope>
    <source>
        <strain evidence="2">DSM 44232</strain>
    </source>
</reference>
<dbReference type="OrthoDB" id="9911488at2"/>
<protein>
    <submittedName>
        <fullName evidence="1">Uncharacterized protein</fullName>
    </submittedName>
</protein>
<name>A0A1I6EH41_9PSEU</name>